<feature type="compositionally biased region" description="Low complexity" evidence="1">
    <location>
        <begin position="1"/>
        <end position="13"/>
    </location>
</feature>
<dbReference type="GeneID" id="87957407"/>
<evidence type="ECO:0000313" key="4">
    <source>
        <dbReference type="Proteomes" id="UP001329825"/>
    </source>
</evidence>
<feature type="domain" description="Inositol polyphosphate-related phosphatase" evidence="2">
    <location>
        <begin position="853"/>
        <end position="1191"/>
    </location>
</feature>
<dbReference type="InterPro" id="IPR000300">
    <property type="entry name" value="IPPc"/>
</dbReference>
<feature type="compositionally biased region" description="Polar residues" evidence="1">
    <location>
        <begin position="130"/>
        <end position="151"/>
    </location>
</feature>
<dbReference type="SUPFAM" id="SSF50978">
    <property type="entry name" value="WD40 repeat-like"/>
    <property type="match status" value="1"/>
</dbReference>
<dbReference type="EMBL" id="CP141887">
    <property type="protein sequence ID" value="WRT68300.1"/>
    <property type="molecule type" value="Genomic_DNA"/>
</dbReference>
<keyword evidence="4" id="KW-1185">Reference proteome</keyword>
<feature type="compositionally biased region" description="Low complexity" evidence="1">
    <location>
        <begin position="319"/>
        <end position="329"/>
    </location>
</feature>
<dbReference type="InterPro" id="IPR036322">
    <property type="entry name" value="WD40_repeat_dom_sf"/>
</dbReference>
<proteinExistence type="predicted"/>
<feature type="region of interest" description="Disordered" evidence="1">
    <location>
        <begin position="1"/>
        <end position="27"/>
    </location>
</feature>
<dbReference type="Gene3D" id="2.130.10.10">
    <property type="entry name" value="YVTN repeat-like/Quinoprotein amine dehydrogenase"/>
    <property type="match status" value="2"/>
</dbReference>
<protein>
    <recommendedName>
        <fullName evidence="2">Inositol polyphosphate-related phosphatase domain-containing protein</fullName>
    </recommendedName>
</protein>
<feature type="compositionally biased region" description="Low complexity" evidence="1">
    <location>
        <begin position="225"/>
        <end position="236"/>
    </location>
</feature>
<dbReference type="InterPro" id="IPR036691">
    <property type="entry name" value="Endo/exonu/phosph_ase_sf"/>
</dbReference>
<accession>A0ABZ1D4H5</accession>
<dbReference type="InterPro" id="IPR015943">
    <property type="entry name" value="WD40/YVTN_repeat-like_dom_sf"/>
</dbReference>
<feature type="compositionally biased region" description="Low complexity" evidence="1">
    <location>
        <begin position="85"/>
        <end position="111"/>
    </location>
</feature>
<feature type="compositionally biased region" description="Polar residues" evidence="1">
    <location>
        <begin position="47"/>
        <end position="59"/>
    </location>
</feature>
<evidence type="ECO:0000313" key="3">
    <source>
        <dbReference type="EMBL" id="WRT68300.1"/>
    </source>
</evidence>
<evidence type="ECO:0000256" key="1">
    <source>
        <dbReference type="SAM" id="MobiDB-lite"/>
    </source>
</evidence>
<feature type="compositionally biased region" description="Low complexity" evidence="1">
    <location>
        <begin position="185"/>
        <end position="195"/>
    </location>
</feature>
<dbReference type="SUPFAM" id="SSF56219">
    <property type="entry name" value="DNase I-like"/>
    <property type="match status" value="1"/>
</dbReference>
<dbReference type="Pfam" id="PF22669">
    <property type="entry name" value="Exo_endo_phos2"/>
    <property type="match status" value="1"/>
</dbReference>
<organism evidence="3 4">
    <name type="scientific">Kwoniella shivajii</name>
    <dbReference type="NCBI Taxonomy" id="564305"/>
    <lineage>
        <taxon>Eukaryota</taxon>
        <taxon>Fungi</taxon>
        <taxon>Dikarya</taxon>
        <taxon>Basidiomycota</taxon>
        <taxon>Agaricomycotina</taxon>
        <taxon>Tremellomycetes</taxon>
        <taxon>Tremellales</taxon>
        <taxon>Cryptococcaceae</taxon>
        <taxon>Kwoniella</taxon>
    </lineage>
</organism>
<reference evidence="3 4" key="1">
    <citation type="submission" date="2024-01" db="EMBL/GenBank/DDBJ databases">
        <title>Comparative genomics of Cryptococcus and Kwoniella reveals pathogenesis evolution and contrasting modes of karyotype evolution via chromosome fusion or intercentromeric recombination.</title>
        <authorList>
            <person name="Coelho M.A."/>
            <person name="David-Palma M."/>
            <person name="Shea T."/>
            <person name="Bowers K."/>
            <person name="McGinley-Smith S."/>
            <person name="Mohammad A.W."/>
            <person name="Gnirke A."/>
            <person name="Yurkov A.M."/>
            <person name="Nowrousian M."/>
            <person name="Sun S."/>
            <person name="Cuomo C.A."/>
            <person name="Heitman J."/>
        </authorList>
    </citation>
    <scope>NUCLEOTIDE SEQUENCE [LARGE SCALE GENOMIC DNA]</scope>
    <source>
        <strain evidence="3">CBS 11374</strain>
    </source>
</reference>
<dbReference type="PANTHER" id="PTHR11200:SF240">
    <property type="entry name" value="INOSITOL POLYPHOSPHATE 5-PHOSPHATASE C9G1.10C-RELATED"/>
    <property type="match status" value="1"/>
</dbReference>
<dbReference type="SMART" id="SM00128">
    <property type="entry name" value="IPPc"/>
    <property type="match status" value="1"/>
</dbReference>
<feature type="compositionally biased region" description="Acidic residues" evidence="1">
    <location>
        <begin position="463"/>
        <end position="473"/>
    </location>
</feature>
<feature type="compositionally biased region" description="Basic and acidic residues" evidence="1">
    <location>
        <begin position="453"/>
        <end position="462"/>
    </location>
</feature>
<dbReference type="InterPro" id="IPR046985">
    <property type="entry name" value="IP5"/>
</dbReference>
<dbReference type="Proteomes" id="UP001329825">
    <property type="component" value="Chromosome 7"/>
</dbReference>
<feature type="compositionally biased region" description="Basic and acidic residues" evidence="1">
    <location>
        <begin position="203"/>
        <end position="216"/>
    </location>
</feature>
<gene>
    <name evidence="3" type="ORF">IL334_005276</name>
</gene>
<feature type="region of interest" description="Disordered" evidence="1">
    <location>
        <begin position="40"/>
        <end position="475"/>
    </location>
</feature>
<dbReference type="RefSeq" id="XP_062793040.1">
    <property type="nucleotide sequence ID" value="XM_062936989.1"/>
</dbReference>
<feature type="compositionally biased region" description="Polar residues" evidence="1">
    <location>
        <begin position="371"/>
        <end position="388"/>
    </location>
</feature>
<dbReference type="Gene3D" id="3.60.10.10">
    <property type="entry name" value="Endonuclease/exonuclease/phosphatase"/>
    <property type="match status" value="1"/>
</dbReference>
<name>A0ABZ1D4H5_9TREE</name>
<sequence>MDNSSASRSRTSSMGADDNEEEIPRSIASIRSRFENLAAANGPTVINGLQTSSSGTKNGYASRGSVDMGKAASLGFNGDCSAVKPSAISRPSTPAPSSSLAVPSSPKLSVPDTNTVPPRPKTPKPALKRNGSTTPASNHSSTVAPSQTYQPSDLAPENRASLASPDPSRPTSPNPNRRPPPTVPSKPSSAVVTPSGSDDGSEEDRFISVKALRERFSNGPNVEASSSSVPLPRSMSDAPIKSAPAMTVKQISAPTIKRTSADGKTENPVLLSPPIEPKVDMPSSPIPINDISHPPISRTSSPAPPAPNRARKPPPRITPSPVSSVFSSPAIPQEETLPDTRPAPPQLPQRKLTIASPDTLEPIPPPLPSRSRANTISKAENETMSSTYSPPPPRLPTRNATVPPGGAAPPPSHPSSPARSRDNTNELPPPPIRSALMHKTSISTSSPPRRRNNSGEKEKEEGYSEDEDDEPEDTSALAGLSAAAKRMLDDFPDSTEANRRPPNFKPDLRIRDCHHVSAFAMFGRYVCTGSHHVRIYDTQLSEQPIFIIDLKEVGLEHKKDPRVTTMCFRPGATLAEEGRYLWCGTKDGHLWELDISTGAITSTKASAHNFPVSHLFRHRNNLISIDESGKMLVYEIADVEGKSPTLSRTLRIAEKFTFAKMICGKLWTSSGPASRSTTSASTSRGPTVRIYDPCSDGNMPPAKVAFTTEWTGAVTSATLIPMKGDTIYLGHEGGFISLWDAKELNCIQVLKISTTDILSLEGVGERLWAGNRKGQISVYDVSRKPWLTINQWTGHLDAPVQSLVVDPYSIEHLGRYTCWSFARDCIRAWDGLLSVDWIDKQLLIRQADYCSFREIKLLVCSWNIDSVKPADLTGPENSKWLEECLRSVDSPDIIVFGFQEVIPLTDKKITAKTILFGGKNKDSSSSSDKVSHAYRLWIDKLTQSVRMATPADTTYVKVHSENLVGLFTCIFVKSTEKDSLSSLDITTVKRGIGGIYGNKGAIVSRFVMDDTSICFINVHLAAGQSQKTARNADIAAIMEDKAIFPASGEERPFVLGGNGTGILDHELVILNGDLNYRIDQRRENVISSISAGELSYLLEHDQLRKEMRSNHAFRLRNFEEAPITFAPTYKYNPGSNDYDSSEKRRIPAWCDRILYRKSPHIKTINYRRYEPTVSDHRPISGGYHITLKAVNSLKEMDVRRELAAEWAQKEKEMLTQMQDNVDSYT</sequence>
<evidence type="ECO:0000259" key="2">
    <source>
        <dbReference type="SMART" id="SM00128"/>
    </source>
</evidence>
<feature type="compositionally biased region" description="Pro residues" evidence="1">
    <location>
        <begin position="167"/>
        <end position="184"/>
    </location>
</feature>
<dbReference type="PANTHER" id="PTHR11200">
    <property type="entry name" value="INOSITOL 5-PHOSPHATASE"/>
    <property type="match status" value="1"/>
</dbReference>